<evidence type="ECO:0000256" key="1">
    <source>
        <dbReference type="SAM" id="MobiDB-lite"/>
    </source>
</evidence>
<reference evidence="2 3" key="1">
    <citation type="submission" date="2013-05" db="EMBL/GenBank/DDBJ databases">
        <title>Genome assembly of Chondromyces apiculatus DSM 436.</title>
        <authorList>
            <person name="Sharma G."/>
            <person name="Khatri I."/>
            <person name="Kaur C."/>
            <person name="Mayilraj S."/>
            <person name="Subramanian S."/>
        </authorList>
    </citation>
    <scope>NUCLEOTIDE SEQUENCE [LARGE SCALE GENOMIC DNA]</scope>
    <source>
        <strain evidence="2 3">DSM 436</strain>
    </source>
</reference>
<keyword evidence="3" id="KW-1185">Reference proteome</keyword>
<comment type="caution">
    <text evidence="2">The sequence shown here is derived from an EMBL/GenBank/DDBJ whole genome shotgun (WGS) entry which is preliminary data.</text>
</comment>
<dbReference type="AlphaFoldDB" id="A0A017SVE7"/>
<sequence length="109" mass="11937">MLAGAQSEAHHIERDDGEQPSVYIGRREPTGDIQAKTCPDCRVPLSEACRASPRSRHHPHRTQWSGQVESPGRTHDGPDAGVRFAAVLREPPGRCQVPDALRPAPDAHH</sequence>
<protein>
    <submittedName>
        <fullName evidence="2">Uncharacterized protein</fullName>
    </submittedName>
</protein>
<dbReference type="EMBL" id="ASRX01000094">
    <property type="protein sequence ID" value="EYF00944.1"/>
    <property type="molecule type" value="Genomic_DNA"/>
</dbReference>
<gene>
    <name evidence="2" type="ORF">CAP_8892</name>
</gene>
<evidence type="ECO:0000313" key="3">
    <source>
        <dbReference type="Proteomes" id="UP000019678"/>
    </source>
</evidence>
<feature type="region of interest" description="Disordered" evidence="1">
    <location>
        <begin position="1"/>
        <end position="109"/>
    </location>
</feature>
<proteinExistence type="predicted"/>
<organism evidence="2 3">
    <name type="scientific">Chondromyces apiculatus DSM 436</name>
    <dbReference type="NCBI Taxonomy" id="1192034"/>
    <lineage>
        <taxon>Bacteria</taxon>
        <taxon>Pseudomonadati</taxon>
        <taxon>Myxococcota</taxon>
        <taxon>Polyangia</taxon>
        <taxon>Polyangiales</taxon>
        <taxon>Polyangiaceae</taxon>
        <taxon>Chondromyces</taxon>
    </lineage>
</organism>
<accession>A0A017SVE7</accession>
<evidence type="ECO:0000313" key="2">
    <source>
        <dbReference type="EMBL" id="EYF00944.1"/>
    </source>
</evidence>
<name>A0A017SVE7_9BACT</name>
<dbReference type="Proteomes" id="UP000019678">
    <property type="component" value="Unassembled WGS sequence"/>
</dbReference>